<protein>
    <recommendedName>
        <fullName evidence="5">AAA+ ATPase domain-containing protein</fullName>
    </recommendedName>
</protein>
<keyword evidence="2" id="KW-0547">Nucleotide-binding</keyword>
<dbReference type="InterPro" id="IPR002182">
    <property type="entry name" value="NB-ARC"/>
</dbReference>
<dbReference type="GO" id="GO:0005524">
    <property type="term" value="F:ATP binding"/>
    <property type="evidence" value="ECO:0007669"/>
    <property type="project" value="UniProtKB-KW"/>
</dbReference>
<evidence type="ECO:0000256" key="3">
    <source>
        <dbReference type="ARBA" id="ARBA00022821"/>
    </source>
</evidence>
<evidence type="ECO:0000313" key="6">
    <source>
        <dbReference type="EMBL" id="KAF5463544.1"/>
    </source>
</evidence>
<dbReference type="InterPro" id="IPR003593">
    <property type="entry name" value="AAA+_ATPase"/>
</dbReference>
<dbReference type="GO" id="GO:0006952">
    <property type="term" value="P:defense response"/>
    <property type="evidence" value="ECO:0007669"/>
    <property type="project" value="UniProtKB-KW"/>
</dbReference>
<keyword evidence="3" id="KW-0611">Plant defense</keyword>
<dbReference type="InterPro" id="IPR027417">
    <property type="entry name" value="P-loop_NTPase"/>
</dbReference>
<feature type="domain" description="AAA+ ATPase" evidence="5">
    <location>
        <begin position="162"/>
        <end position="290"/>
    </location>
</feature>
<dbReference type="GO" id="GO:0043531">
    <property type="term" value="F:ADP binding"/>
    <property type="evidence" value="ECO:0007669"/>
    <property type="project" value="InterPro"/>
</dbReference>
<dbReference type="Gene3D" id="3.80.10.10">
    <property type="entry name" value="Ribonuclease Inhibitor"/>
    <property type="match status" value="7"/>
</dbReference>
<evidence type="ECO:0000313" key="7">
    <source>
        <dbReference type="Proteomes" id="UP000619265"/>
    </source>
</evidence>
<proteinExistence type="inferred from homology"/>
<dbReference type="SMART" id="SM00382">
    <property type="entry name" value="AAA"/>
    <property type="match status" value="1"/>
</dbReference>
<dbReference type="Gene3D" id="3.40.50.300">
    <property type="entry name" value="P-loop containing nucleotide triphosphate hydrolases"/>
    <property type="match status" value="1"/>
</dbReference>
<dbReference type="Gene3D" id="1.10.8.430">
    <property type="entry name" value="Helical domain of apoptotic protease-activating factors"/>
    <property type="match status" value="1"/>
</dbReference>
<accession>A0A833XBX1</accession>
<evidence type="ECO:0000256" key="4">
    <source>
        <dbReference type="ARBA" id="ARBA00022840"/>
    </source>
</evidence>
<organism evidence="6 7">
    <name type="scientific">Juglans regia</name>
    <name type="common">English walnut</name>
    <dbReference type="NCBI Taxonomy" id="51240"/>
    <lineage>
        <taxon>Eukaryota</taxon>
        <taxon>Viridiplantae</taxon>
        <taxon>Streptophyta</taxon>
        <taxon>Embryophyta</taxon>
        <taxon>Tracheophyta</taxon>
        <taxon>Spermatophyta</taxon>
        <taxon>Magnoliopsida</taxon>
        <taxon>eudicotyledons</taxon>
        <taxon>Gunneridae</taxon>
        <taxon>Pentapetalae</taxon>
        <taxon>rosids</taxon>
        <taxon>fabids</taxon>
        <taxon>Fagales</taxon>
        <taxon>Juglandaceae</taxon>
        <taxon>Juglans</taxon>
    </lineage>
</organism>
<dbReference type="SUPFAM" id="SSF52058">
    <property type="entry name" value="L domain-like"/>
    <property type="match status" value="1"/>
</dbReference>
<dbReference type="InterPro" id="IPR032675">
    <property type="entry name" value="LRR_dom_sf"/>
</dbReference>
<evidence type="ECO:0000256" key="1">
    <source>
        <dbReference type="ARBA" id="ARBA00008894"/>
    </source>
</evidence>
<gene>
    <name evidence="6" type="ORF">F2P56_019448</name>
</gene>
<dbReference type="Pfam" id="PF00931">
    <property type="entry name" value="NB-ARC"/>
    <property type="match status" value="1"/>
</dbReference>
<evidence type="ECO:0000259" key="5">
    <source>
        <dbReference type="SMART" id="SM00382"/>
    </source>
</evidence>
<dbReference type="Gramene" id="Jr08_22640_p1">
    <property type="protein sequence ID" value="cds.Jr08_22640_p1"/>
    <property type="gene ID" value="Jr08_22640"/>
</dbReference>
<dbReference type="InterPro" id="IPR042197">
    <property type="entry name" value="Apaf_helical"/>
</dbReference>
<dbReference type="Pfam" id="PF23247">
    <property type="entry name" value="LRR_RPS2"/>
    <property type="match status" value="6"/>
</dbReference>
<dbReference type="EMBL" id="LIHL02000008">
    <property type="protein sequence ID" value="KAF5463544.1"/>
    <property type="molecule type" value="Genomic_DNA"/>
</dbReference>
<dbReference type="InterPro" id="IPR050905">
    <property type="entry name" value="Plant_NBS-LRR"/>
</dbReference>
<dbReference type="InterPro" id="IPR057135">
    <property type="entry name" value="At4g27190-like_LRR"/>
</dbReference>
<dbReference type="Proteomes" id="UP000619265">
    <property type="component" value="Unassembled WGS sequence"/>
</dbReference>
<name>A0A833XBX1_JUGRE</name>
<dbReference type="PANTHER" id="PTHR33463">
    <property type="entry name" value="NB-ARC DOMAIN-CONTAINING PROTEIN-RELATED"/>
    <property type="match status" value="1"/>
</dbReference>
<dbReference type="PANTHER" id="PTHR33463:SF215">
    <property type="entry name" value="NB-ARC DOMAIN DISEASE RESISTANCE PROTEIN"/>
    <property type="match status" value="1"/>
</dbReference>
<evidence type="ECO:0000256" key="2">
    <source>
        <dbReference type="ARBA" id="ARBA00022741"/>
    </source>
</evidence>
<reference evidence="6" key="1">
    <citation type="submission" date="2015-10" db="EMBL/GenBank/DDBJ databases">
        <authorList>
            <person name="Martinez-Garcia P.J."/>
            <person name="Crepeau M.W."/>
            <person name="Puiu D."/>
            <person name="Gonzalez-Ibeas D."/>
            <person name="Whalen J."/>
            <person name="Stevens K."/>
            <person name="Paul R."/>
            <person name="Butterfield T."/>
            <person name="Britton M."/>
            <person name="Reagan R."/>
            <person name="Chakraborty S."/>
            <person name="Walawage S.L."/>
            <person name="Vasquez-Gross H.A."/>
            <person name="Cardeno C."/>
            <person name="Famula R."/>
            <person name="Pratt K."/>
            <person name="Kuruganti S."/>
            <person name="Aradhya M.K."/>
            <person name="Leslie C.A."/>
            <person name="Dandekar A.M."/>
            <person name="Salzberg S.L."/>
            <person name="Wegrzyn J.L."/>
            <person name="Langley C.H."/>
            <person name="Neale D.B."/>
        </authorList>
    </citation>
    <scope>NUCLEOTIDE SEQUENCE</scope>
    <source>
        <tissue evidence="6">Leaves</tissue>
    </source>
</reference>
<sequence>MAEYTVAPVGQWLSYSFCYSSNIAKMKNWEEKLQHARDRVQHSIDAAVRNSEEIEADVNKWLTEVNEITELATKVHEGEEEAKMRCSIEVCLSLKLRHQLSRKAKKIVKLVGEALENGKFDRISYRPAPQGIMTTRYMQDCMEFVSRTPIVKGLKEALGDANINVIGLWGMPGVGKTTLIREVAKQVKEDKLIDEVALADVTQSQNLRQIQGEIADMLDLKLDAETIRGRAIRLRERLTKEKRILVILDDIWEKLDLEAIGIDPCKGCKVVLVSRQRDLLSCDMGVQKDFGIEVLPQKEAWELFEMMAADSVKDPNLRSIATEVAKECDGLPIALATVSKALNNKDLSEWKDALQQLRHPAAPEHLTRMQLTIYSCIELSFRHLESQEIQYLFLHCAEKDFHIFHQDLLKYCYGLGLFHGINTLEDARNRLYRQLRNLKDSCLLQDCPHKSKHCHMHDVVRDVATLIASKDYDMHFKKDGGLKEWPDMDALKRCKAISIGGGDIHQLPNELECPELRFLCVNGRDRSLQIPDTFFQGMEKLKVLDLTAMKLSSLPSSLLLLRNLQTLCLDQCELGDIFGIGELKNLVVLSLQHSDISTLPREIGLLIRLRLLDLTLCSKLEVIPPNVLSNLVELEELYMGNSFVQWEAEGLVTERSDNANLAELKYMLRLTTLEIHIRDACMLPKDLRFGKLERYNILVGDVWDWSYNHECLRILKLKLKTSFQSEVEIKMLLNTTECLYLDELKGVKSVLHELDREGFQQLKHLHIQNNDEIKYIIISSPMHISTISFPALEIFHLKNMTGLEDICHGQLHSTSFRNLKVVNVENCEKLKFVFPSSVARGLLQLQQLQIRECSSMGAIVVKESGEIEDTDMIFFPQLRHLALEHLPKLMSFLRTKNSLGTEAGEIVAEGTLDSDMTILHEQVVFPNLEILELSSVDLEETQHNQHRARLSCRLTTMEAMSRFQNLSNLEVQGSCNIKYLLSFSTARFMVHLKHLHISECKAMEEVLVTEEIAAAGEITKEVFPRLECLKLTDLPSLTRFCVGCNIQFPSLENMCIDHCPNLVTFVFNRASLGATTNQKIIQTNAEERPPTVMQPLFNVEVALPCLKRLIIRRMDYLKLIWHNQFAENSFCNLQLIDVELCENLVSIFQSDMLTRFQSVEKLFIADCTSLQQVFELQELNVNENQAVIAIPLKGLRLARLPHMKHVWSKDPKAVFSFKNLKEIHASGCENLRSLFPTSVARSLMQLENLEIIDCGVEEIVEGEGEEDAIERFEFPQVTFLTLKRLPRLKWFYPGVHTLECPKLKQMWVEGCQKVGIFAYGLLSFQETLRESWHEISTQQPLFLVHEVAFPSLEKLGISNMDNLITIWHDQVAAESFCNIQELKVTSCENVLHVFDSDICSFQNLRQIYAKGCESLKSFFPTVSMATSLTQLEDLLIVNCGIEEIVAGGGEEATPRFLFPRMTTLNLKGLAELKWFYRGVHTSKWPSLKNMLVDGCQKVEIFASEYMSFQEALEESRQSKISSDQPLFLVDQDQVAFPSLEKLIISHMDDMKVIWNTQIAADSFCKLQMMSVEFCTNLNSIFPFKMFKVFQSLEWVNVVGCSSLKQVFDLQGPSFQETCGVIVTQLKDLYLRDLPKLKHISNKDPRDILSFQNLRNVHANGCESMECLFPASMARTLTELETLKVIDCGVEVIVEKEEAEGRLVFPKLTSLELGILPKLKWISPGAHNLEWPVLKELKAWGCDDQVSIFASKFSRFQETSQQCLLESSIQHPLFLVEEGTFPKLEALKVIVHHTTWCNQFLVESFCKLKVLEVQCNHDTSVLSLSNLLKRLQNLEKLVVKCTSWQEIIPYEDFIGLENHARIFPRLKELRVSKASMLTHLWKEDVQEYLVFDKVLEILAVSECHRLKSLVPSSTCFHNLTDLEILSCNGLINLTTCTTAKSLVQLRKMRVSSCEGMTEIVARGEDQAKVVIAFSKLTCLKFDCLPNFTSFCSGSHSIMFPYLKEVIVEECPVLKTFCHGVLRTPKLKSVQVKRGEKSHTHWKHDLNTTIHSLWEDKPI</sequence>
<keyword evidence="4" id="KW-0067">ATP-binding</keyword>
<reference evidence="6" key="2">
    <citation type="submission" date="2020-03" db="EMBL/GenBank/DDBJ databases">
        <title>Walnut 2.0.</title>
        <authorList>
            <person name="Marrano A."/>
            <person name="Britton M."/>
            <person name="Zimin A.V."/>
            <person name="Zaini P.A."/>
            <person name="Workman R."/>
            <person name="Puiu D."/>
            <person name="Bianco L."/>
            <person name="Allen B.J."/>
            <person name="Troggio M."/>
            <person name="Leslie C.A."/>
            <person name="Timp W."/>
            <person name="Dendekar A."/>
            <person name="Salzberg S.L."/>
            <person name="Neale D.B."/>
        </authorList>
    </citation>
    <scope>NUCLEOTIDE SEQUENCE</scope>
    <source>
        <tissue evidence="6">Leaves</tissue>
    </source>
</reference>
<comment type="similarity">
    <text evidence="1">Belongs to the disease resistance NB-LRR family.</text>
</comment>
<dbReference type="SUPFAM" id="SSF52047">
    <property type="entry name" value="RNI-like"/>
    <property type="match status" value="4"/>
</dbReference>
<dbReference type="PRINTS" id="PR00364">
    <property type="entry name" value="DISEASERSIST"/>
</dbReference>
<dbReference type="SUPFAM" id="SSF52540">
    <property type="entry name" value="P-loop containing nucleoside triphosphate hydrolases"/>
    <property type="match status" value="1"/>
</dbReference>
<comment type="caution">
    <text evidence="6">The sequence shown here is derived from an EMBL/GenBank/DDBJ whole genome shotgun (WGS) entry which is preliminary data.</text>
</comment>